<evidence type="ECO:0000313" key="7">
    <source>
        <dbReference type="EMBL" id="GIE94478.1"/>
    </source>
</evidence>
<reference evidence="7" key="1">
    <citation type="submission" date="2021-01" db="EMBL/GenBank/DDBJ databases">
        <title>Whole genome shotgun sequence of Actinoplanes rishiriensis NBRC 108556.</title>
        <authorList>
            <person name="Komaki H."/>
            <person name="Tamura T."/>
        </authorList>
    </citation>
    <scope>NUCLEOTIDE SEQUENCE</scope>
    <source>
        <strain evidence="7">NBRC 108556</strain>
    </source>
</reference>
<dbReference type="EMBL" id="BOMV01000013">
    <property type="protein sequence ID" value="GIE94478.1"/>
    <property type="molecule type" value="Genomic_DNA"/>
</dbReference>
<dbReference type="PANTHER" id="PTHR43649">
    <property type="entry name" value="ARABINOSE-BINDING PROTEIN-RELATED"/>
    <property type="match status" value="1"/>
</dbReference>
<dbReference type="AlphaFoldDB" id="A0A919MT83"/>
<dbReference type="PANTHER" id="PTHR43649:SF33">
    <property type="entry name" value="POLYGALACTURONAN_RHAMNOGALACTURONAN-BINDING PROTEIN YTCQ"/>
    <property type="match status" value="1"/>
</dbReference>
<evidence type="ECO:0000256" key="5">
    <source>
        <dbReference type="ARBA" id="ARBA00023288"/>
    </source>
</evidence>
<evidence type="ECO:0000256" key="4">
    <source>
        <dbReference type="ARBA" id="ARBA00023139"/>
    </source>
</evidence>
<evidence type="ECO:0000256" key="3">
    <source>
        <dbReference type="ARBA" id="ARBA00023136"/>
    </source>
</evidence>
<organism evidence="7 8">
    <name type="scientific">Paractinoplanes rishiriensis</name>
    <dbReference type="NCBI Taxonomy" id="1050105"/>
    <lineage>
        <taxon>Bacteria</taxon>
        <taxon>Bacillati</taxon>
        <taxon>Actinomycetota</taxon>
        <taxon>Actinomycetes</taxon>
        <taxon>Micromonosporales</taxon>
        <taxon>Micromonosporaceae</taxon>
        <taxon>Paractinoplanes</taxon>
    </lineage>
</organism>
<dbReference type="InterPro" id="IPR006059">
    <property type="entry name" value="SBP"/>
</dbReference>
<evidence type="ECO:0000256" key="6">
    <source>
        <dbReference type="SAM" id="SignalP"/>
    </source>
</evidence>
<keyword evidence="4" id="KW-0564">Palmitate</keyword>
<keyword evidence="1" id="KW-1003">Cell membrane</keyword>
<dbReference type="PROSITE" id="PS51257">
    <property type="entry name" value="PROKAR_LIPOPROTEIN"/>
    <property type="match status" value="1"/>
</dbReference>
<keyword evidence="2 6" id="KW-0732">Signal</keyword>
<keyword evidence="3" id="KW-0472">Membrane</keyword>
<dbReference type="SUPFAM" id="SSF53850">
    <property type="entry name" value="Periplasmic binding protein-like II"/>
    <property type="match status" value="1"/>
</dbReference>
<gene>
    <name evidence="7" type="ORF">Ari01nite_19430</name>
</gene>
<keyword evidence="5" id="KW-0449">Lipoprotein</keyword>
<proteinExistence type="predicted"/>
<comment type="caution">
    <text evidence="7">The sequence shown here is derived from an EMBL/GenBank/DDBJ whole genome shotgun (WGS) entry which is preliminary data.</text>
</comment>
<keyword evidence="8" id="KW-1185">Reference proteome</keyword>
<protein>
    <submittedName>
        <fullName evidence="7">Sugar ABC transporter substrate-binding protein</fullName>
    </submittedName>
</protein>
<name>A0A919MT83_9ACTN</name>
<dbReference type="Pfam" id="PF01547">
    <property type="entry name" value="SBP_bac_1"/>
    <property type="match status" value="1"/>
</dbReference>
<evidence type="ECO:0000313" key="8">
    <source>
        <dbReference type="Proteomes" id="UP000636960"/>
    </source>
</evidence>
<feature type="chain" id="PRO_5038058729" evidence="6">
    <location>
        <begin position="24"/>
        <end position="438"/>
    </location>
</feature>
<evidence type="ECO:0000256" key="2">
    <source>
        <dbReference type="ARBA" id="ARBA00022729"/>
    </source>
</evidence>
<dbReference type="Proteomes" id="UP000636960">
    <property type="component" value="Unassembled WGS sequence"/>
</dbReference>
<dbReference type="RefSeq" id="WP_203780784.1">
    <property type="nucleotide sequence ID" value="NZ_BOMV01000013.1"/>
</dbReference>
<dbReference type="InterPro" id="IPR050490">
    <property type="entry name" value="Bact_solute-bd_prot1"/>
</dbReference>
<dbReference type="Gene3D" id="3.40.190.10">
    <property type="entry name" value="Periplasmic binding protein-like II"/>
    <property type="match status" value="1"/>
</dbReference>
<feature type="signal peptide" evidence="6">
    <location>
        <begin position="1"/>
        <end position="23"/>
    </location>
</feature>
<accession>A0A919MT83</accession>
<evidence type="ECO:0000256" key="1">
    <source>
        <dbReference type="ARBA" id="ARBA00022475"/>
    </source>
</evidence>
<sequence length="438" mass="46227">MKKITLPLAGVLAAALMLTTACSSSDDKGGDTAPKPGEKVELTYWTWAPNMDKVVEGWNAKNPDIKVTVNKQDGGDPAVTKLLTAIKAGSGAPDVMQAEYQKIPTLVSADAIADIAKEVGDVKAKFPESAWNSVTLGSEAVYGVPQDTGPMMFFYRSDVFEKLGIQAPKTWDEYAAAARKINAANKKQFLGTFSAADAGWFAGLSQQAGASWWGVQGDAWTVAINDANTKKVADYWGGLVAEGAVDNKPMYTPEWNAALNDGTQVGWLGAVWGPGVLEGNAASTKGKWKATQLPQWDAAAPKNGNWGGSATSVTTQSKNKAAAAKFVAWLNTDPEALKALAGTANVYPASVDATATALTKPPAFFENQPDFYTIAAEAAKVTNAFTYGPNVNVAYSSYNDAFAKAAQSKNAAEFSKALDTMQQTTVDDMKKTGFNVAG</sequence>